<dbReference type="Pfam" id="PF00933">
    <property type="entry name" value="Glyco_hydro_3"/>
    <property type="match status" value="1"/>
</dbReference>
<protein>
    <submittedName>
        <fullName evidence="6">Glycoside hydrolase family 3 domain protein</fullName>
    </submittedName>
</protein>
<dbReference type="PANTHER" id="PTHR42715">
    <property type="entry name" value="BETA-GLUCOSIDASE"/>
    <property type="match status" value="1"/>
</dbReference>
<dbReference type="GO" id="GO:0004553">
    <property type="term" value="F:hydrolase activity, hydrolyzing O-glycosyl compounds"/>
    <property type="evidence" value="ECO:0007669"/>
    <property type="project" value="InterPro"/>
</dbReference>
<dbReference type="Gene3D" id="2.60.40.10">
    <property type="entry name" value="Immunoglobulins"/>
    <property type="match status" value="1"/>
</dbReference>
<dbReference type="InterPro" id="IPR001764">
    <property type="entry name" value="Glyco_hydro_3_N"/>
</dbReference>
<keyword evidence="7" id="KW-1185">Reference proteome</keyword>
<organism evidence="6 7">
    <name type="scientific">Cellulomonas gilvus (strain ATCC 13127 / NRRL B-14078)</name>
    <name type="common">Cellvibrio gilvus</name>
    <dbReference type="NCBI Taxonomy" id="593907"/>
    <lineage>
        <taxon>Bacteria</taxon>
        <taxon>Bacillati</taxon>
        <taxon>Actinomycetota</taxon>
        <taxon>Actinomycetes</taxon>
        <taxon>Micrococcales</taxon>
        <taxon>Cellulomonadaceae</taxon>
        <taxon>Cellulomonas</taxon>
    </lineage>
</organism>
<dbReference type="Gene3D" id="2.60.120.260">
    <property type="entry name" value="Galactose-binding domain-like"/>
    <property type="match status" value="1"/>
</dbReference>
<dbReference type="PANTHER" id="PTHR42715:SF10">
    <property type="entry name" value="BETA-GLUCOSIDASE"/>
    <property type="match status" value="1"/>
</dbReference>
<evidence type="ECO:0000256" key="1">
    <source>
        <dbReference type="ARBA" id="ARBA00005336"/>
    </source>
</evidence>
<sequence length="838" mass="88178">MSLDTSAPAALDALRARLTLEEKVRLVVGAGLWSTTAVPHIGLRAMQLSDGPAGVRGVSDDPGETSASFPAPSALAATWDLGLADEVGAVFAAEARRHGVDVVLAPQVNLQRTPVGGRHFECYSEDPELTSAIAVHVVRAAQERGVGMCVKHFVANDSETQRTSYLSRVDERTMREVYLAPFERLVHQARAWSVMGAYSGVDDGTTAAPVLEHRPLLTGVLKDEWGFDGVVVSDWVATKSVAAAVDGGLDLQMPGPDGVWGDGLLAAVRAGEVDEAAIDEKVDRLLLLAQRVGALDGLAPDGPLRDTLDQVDVAGTLRRLVGRSMVVLRDDDATLPLGADAVRTVALVGPNAVAPFVQGGGSAYVRPERHVTPLDAMRDAFPDAQVTVHAGAVSRMLPPALDLAARCTTPAGEPGALLEVLDAEGVALESRAVTTWTGWLRDVPEAARTVRIRATVTLTEPGRHEIGVGTVGRHRIVVGGQELSAADDLVGAEVILDSSVNAPTPATLVVETLEPTTVELDATVQAVHPVGYASFARAELVHRTPGTSPDELLADAVHAAARADLAVVVVGTNEEIESEGYDRTSLALPGTQDQLVEAVLAANPRTVVVVNAGAPVILPWLDEVPCVLWGWLGGQEWPDALGDVLTGRTEPAGRLPWTLPAHETDVPVPHAVPVDGVVDYHEGVHVGYRSWLRLGRTPAAPFGHGLGWTTWEHDEATALVGADGSVDVVVPVRNTGPRAGREVVQVYVEPPAGSHDRPVRWLGGFAGAHVAPGATTQVRVRVDATAFPVWDTERGGWVVPAGTYRLHAGRSSGDLRTSVDVVLPATASDPGPRPGRST</sequence>
<dbReference type="InterPro" id="IPR017853">
    <property type="entry name" value="GH"/>
</dbReference>
<dbReference type="GO" id="GO:0005975">
    <property type="term" value="P:carbohydrate metabolic process"/>
    <property type="evidence" value="ECO:0007669"/>
    <property type="project" value="InterPro"/>
</dbReference>
<dbReference type="InterPro" id="IPR026891">
    <property type="entry name" value="Fn3-like"/>
</dbReference>
<dbReference type="InterPro" id="IPR013783">
    <property type="entry name" value="Ig-like_fold"/>
</dbReference>
<dbReference type="InterPro" id="IPR002772">
    <property type="entry name" value="Glyco_hydro_3_C"/>
</dbReference>
<dbReference type="eggNOG" id="COG1472">
    <property type="taxonomic scope" value="Bacteria"/>
</dbReference>
<dbReference type="OrthoDB" id="3187562at2"/>
<comment type="similarity">
    <text evidence="1 4">Belongs to the glycosyl hydrolase 3 family.</text>
</comment>
<evidence type="ECO:0000313" key="7">
    <source>
        <dbReference type="Proteomes" id="UP000000485"/>
    </source>
</evidence>
<evidence type="ECO:0000256" key="3">
    <source>
        <dbReference type="ARBA" id="ARBA00023277"/>
    </source>
</evidence>
<dbReference type="InterPro" id="IPR036881">
    <property type="entry name" value="Glyco_hydro_3_C_sf"/>
</dbReference>
<dbReference type="SMART" id="SM01217">
    <property type="entry name" value="Fn3_like"/>
    <property type="match status" value="1"/>
</dbReference>
<dbReference type="EMBL" id="CP002665">
    <property type="protein sequence ID" value="AEI10825.1"/>
    <property type="molecule type" value="Genomic_DNA"/>
</dbReference>
<evidence type="ECO:0000313" key="6">
    <source>
        <dbReference type="EMBL" id="AEI10825.1"/>
    </source>
</evidence>
<evidence type="ECO:0000259" key="5">
    <source>
        <dbReference type="SMART" id="SM01217"/>
    </source>
</evidence>
<dbReference type="Gene3D" id="3.40.50.1700">
    <property type="entry name" value="Glycoside hydrolase family 3 C-terminal domain"/>
    <property type="match status" value="1"/>
</dbReference>
<dbReference type="HOGENOM" id="CLU_004542_4_0_11"/>
<dbReference type="KEGG" id="cga:Celgi_0303"/>
<dbReference type="RefSeq" id="WP_013882350.1">
    <property type="nucleotide sequence ID" value="NC_015671.1"/>
</dbReference>
<name>F8A462_CELGA</name>
<proteinExistence type="inferred from homology"/>
<dbReference type="Gene3D" id="3.20.20.300">
    <property type="entry name" value="Glycoside hydrolase, family 3, N-terminal domain"/>
    <property type="match status" value="1"/>
</dbReference>
<dbReference type="PROSITE" id="PS00775">
    <property type="entry name" value="GLYCOSYL_HYDROL_F3"/>
    <property type="match status" value="1"/>
</dbReference>
<dbReference type="SUPFAM" id="SSF51445">
    <property type="entry name" value="(Trans)glycosidases"/>
    <property type="match status" value="1"/>
</dbReference>
<gene>
    <name evidence="6" type="ordered locus">Celgi_0303</name>
</gene>
<feature type="domain" description="Fibronectin type III-like" evidence="5">
    <location>
        <begin position="742"/>
        <end position="812"/>
    </location>
</feature>
<dbReference type="InterPro" id="IPR036962">
    <property type="entry name" value="Glyco_hydro_3_N_sf"/>
</dbReference>
<dbReference type="Pfam" id="PF14310">
    <property type="entry name" value="Fn3-like"/>
    <property type="match status" value="1"/>
</dbReference>
<reference evidence="7" key="1">
    <citation type="submission" date="2011-04" db="EMBL/GenBank/DDBJ databases">
        <title>Complete sequence of Cellvibrio gilvus ATCC 13127.</title>
        <authorList>
            <person name="Lucas S."/>
            <person name="Han J."/>
            <person name="Lapidus A."/>
            <person name="Cheng J.-F."/>
            <person name="Goodwin L."/>
            <person name="Pitluck S."/>
            <person name="Peters L."/>
            <person name="Munk A."/>
            <person name="Detter J.C."/>
            <person name="Han C."/>
            <person name="Tapia R."/>
            <person name="Land M."/>
            <person name="Hauser L."/>
            <person name="Kyrpides N."/>
            <person name="Ivanova N."/>
            <person name="Ovchinnikova G."/>
            <person name="Pagani I."/>
            <person name="Mead D."/>
            <person name="Brumm P."/>
            <person name="Woyke T."/>
        </authorList>
    </citation>
    <scope>NUCLEOTIDE SEQUENCE [LARGE SCALE GENOMIC DNA]</scope>
    <source>
        <strain evidence="7">ATCC 13127 / NRRL B-14078</strain>
    </source>
</reference>
<dbReference type="Proteomes" id="UP000000485">
    <property type="component" value="Chromosome"/>
</dbReference>
<evidence type="ECO:0000256" key="4">
    <source>
        <dbReference type="RuleBase" id="RU361161"/>
    </source>
</evidence>
<dbReference type="SUPFAM" id="SSF52279">
    <property type="entry name" value="Beta-D-glucan exohydrolase, C-terminal domain"/>
    <property type="match status" value="1"/>
</dbReference>
<keyword evidence="3" id="KW-0119">Carbohydrate metabolism</keyword>
<dbReference type="InterPro" id="IPR050288">
    <property type="entry name" value="Cellulose_deg_GH3"/>
</dbReference>
<dbReference type="STRING" id="593907.Celgi_0303"/>
<accession>F8A462</accession>
<evidence type="ECO:0000256" key="2">
    <source>
        <dbReference type="ARBA" id="ARBA00022801"/>
    </source>
</evidence>
<keyword evidence="4" id="KW-0326">Glycosidase</keyword>
<dbReference type="Pfam" id="PF01915">
    <property type="entry name" value="Glyco_hydro_3_C"/>
    <property type="match status" value="1"/>
</dbReference>
<dbReference type="InterPro" id="IPR019800">
    <property type="entry name" value="Glyco_hydro_3_AS"/>
</dbReference>
<keyword evidence="2 4" id="KW-0378">Hydrolase</keyword>
<dbReference type="PRINTS" id="PR00133">
    <property type="entry name" value="GLHYDRLASE3"/>
</dbReference>
<dbReference type="AlphaFoldDB" id="F8A462"/>